<protein>
    <submittedName>
        <fullName evidence="1">Cytochrome c</fullName>
    </submittedName>
</protein>
<proteinExistence type="predicted"/>
<evidence type="ECO:0000313" key="1">
    <source>
        <dbReference type="EMBL" id="DAD78162.1"/>
    </source>
</evidence>
<dbReference type="EMBL" id="BK014839">
    <property type="protein sequence ID" value="DAD78162.1"/>
    <property type="molecule type" value="Genomic_DNA"/>
</dbReference>
<accession>A0A8S5M7G8</accession>
<organism evidence="1">
    <name type="scientific">Siphoviridae sp. ctrgt10</name>
    <dbReference type="NCBI Taxonomy" id="2826479"/>
    <lineage>
        <taxon>Viruses</taxon>
        <taxon>Duplodnaviria</taxon>
        <taxon>Heunggongvirae</taxon>
        <taxon>Uroviricota</taxon>
        <taxon>Caudoviricetes</taxon>
    </lineage>
</organism>
<name>A0A8S5M7G8_9CAUD</name>
<sequence>MTPEERRLIVGWIKEQIANQEKALEEAKKASHK</sequence>
<reference evidence="1" key="1">
    <citation type="journal article" date="2021" name="Proc. Natl. Acad. Sci. U.S.A.">
        <title>A Catalog of Tens of Thousands of Viruses from Human Metagenomes Reveals Hidden Associations with Chronic Diseases.</title>
        <authorList>
            <person name="Tisza M.J."/>
            <person name="Buck C.B."/>
        </authorList>
    </citation>
    <scope>NUCLEOTIDE SEQUENCE</scope>
    <source>
        <strain evidence="1">Ctrgt10</strain>
    </source>
</reference>